<dbReference type="InterPro" id="IPR015864">
    <property type="entry name" value="FAD_synthase"/>
</dbReference>
<dbReference type="SUPFAM" id="SSF52374">
    <property type="entry name" value="Nucleotidylyl transferase"/>
    <property type="match status" value="1"/>
</dbReference>
<dbReference type="GO" id="GO:0006747">
    <property type="term" value="P:FAD biosynthetic process"/>
    <property type="evidence" value="ECO:0007669"/>
    <property type="project" value="UniProtKB-UniPathway"/>
</dbReference>
<dbReference type="Pfam" id="PF06574">
    <property type="entry name" value="FAD_syn"/>
    <property type="match status" value="1"/>
</dbReference>
<evidence type="ECO:0000256" key="9">
    <source>
        <dbReference type="ARBA" id="ARBA00022840"/>
    </source>
</evidence>
<gene>
    <name evidence="12" type="primary">ribF_2</name>
    <name evidence="12" type="ORF">NCTC11685_03204</name>
</gene>
<sequence length="54" mass="6012">MKLIRGIHNLSQAPHGCVLTIGNFDGVHRGHQALLQRLRAEGRQRGLPVVVMIF</sequence>
<name>A0A7H4N805_9ENTR</name>
<evidence type="ECO:0000259" key="11">
    <source>
        <dbReference type="Pfam" id="PF06574"/>
    </source>
</evidence>
<keyword evidence="3" id="KW-0285">Flavoprotein</keyword>
<evidence type="ECO:0000256" key="1">
    <source>
        <dbReference type="ARBA" id="ARBA00004726"/>
    </source>
</evidence>
<evidence type="ECO:0000313" key="13">
    <source>
        <dbReference type="Proteomes" id="UP000254863"/>
    </source>
</evidence>
<dbReference type="Gene3D" id="3.40.50.620">
    <property type="entry name" value="HUPs"/>
    <property type="match status" value="1"/>
</dbReference>
<comment type="pathway">
    <text evidence="1">Cofactor biosynthesis; FAD biosynthesis; FAD from FMN: step 1/1.</text>
</comment>
<dbReference type="GO" id="GO:0016301">
    <property type="term" value="F:kinase activity"/>
    <property type="evidence" value="ECO:0007669"/>
    <property type="project" value="UniProtKB-KW"/>
</dbReference>
<dbReference type="AlphaFoldDB" id="A0A7H4N805"/>
<proteinExistence type="predicted"/>
<keyword evidence="8" id="KW-0274">FAD</keyword>
<comment type="catalytic activity">
    <reaction evidence="10">
        <text>FMN + ATP + H(+) = FAD + diphosphate</text>
        <dbReference type="Rhea" id="RHEA:17237"/>
        <dbReference type="ChEBI" id="CHEBI:15378"/>
        <dbReference type="ChEBI" id="CHEBI:30616"/>
        <dbReference type="ChEBI" id="CHEBI:33019"/>
        <dbReference type="ChEBI" id="CHEBI:57692"/>
        <dbReference type="ChEBI" id="CHEBI:58210"/>
        <dbReference type="EC" id="2.7.7.2"/>
    </reaction>
</comment>
<keyword evidence="7" id="KW-0547">Nucleotide-binding</keyword>
<protein>
    <recommendedName>
        <fullName evidence="2">FAD synthase</fullName>
        <ecNumber evidence="2">2.7.7.2</ecNumber>
    </recommendedName>
</protein>
<dbReference type="EMBL" id="UGMS01000001">
    <property type="protein sequence ID" value="STV82890.1"/>
    <property type="molecule type" value="Genomic_DNA"/>
</dbReference>
<dbReference type="EC" id="2.7.7.2" evidence="2"/>
<dbReference type="GO" id="GO:0003919">
    <property type="term" value="F:FMN adenylyltransferase activity"/>
    <property type="evidence" value="ECO:0007669"/>
    <property type="project" value="UniProtKB-EC"/>
</dbReference>
<evidence type="ECO:0000256" key="3">
    <source>
        <dbReference type="ARBA" id="ARBA00022630"/>
    </source>
</evidence>
<feature type="domain" description="FAD synthetase" evidence="11">
    <location>
        <begin position="12"/>
        <end position="54"/>
    </location>
</feature>
<evidence type="ECO:0000256" key="6">
    <source>
        <dbReference type="ARBA" id="ARBA00022695"/>
    </source>
</evidence>
<keyword evidence="4" id="KW-0288">FMN</keyword>
<dbReference type="GO" id="GO:0005524">
    <property type="term" value="F:ATP binding"/>
    <property type="evidence" value="ECO:0007669"/>
    <property type="project" value="UniProtKB-KW"/>
</dbReference>
<evidence type="ECO:0000256" key="2">
    <source>
        <dbReference type="ARBA" id="ARBA00012393"/>
    </source>
</evidence>
<evidence type="ECO:0000256" key="4">
    <source>
        <dbReference type="ARBA" id="ARBA00022643"/>
    </source>
</evidence>
<evidence type="ECO:0000313" key="12">
    <source>
        <dbReference type="EMBL" id="STV82890.1"/>
    </source>
</evidence>
<dbReference type="UniPathway" id="UPA00277">
    <property type="reaction ID" value="UER00407"/>
</dbReference>
<evidence type="ECO:0000256" key="7">
    <source>
        <dbReference type="ARBA" id="ARBA00022741"/>
    </source>
</evidence>
<dbReference type="Proteomes" id="UP000254863">
    <property type="component" value="Unassembled WGS sequence"/>
</dbReference>
<organism evidence="12 13">
    <name type="scientific">Klebsiella michiganensis</name>
    <dbReference type="NCBI Taxonomy" id="1134687"/>
    <lineage>
        <taxon>Bacteria</taxon>
        <taxon>Pseudomonadati</taxon>
        <taxon>Pseudomonadota</taxon>
        <taxon>Gammaproteobacteria</taxon>
        <taxon>Enterobacterales</taxon>
        <taxon>Enterobacteriaceae</taxon>
        <taxon>Klebsiella/Raoultella group</taxon>
        <taxon>Klebsiella</taxon>
    </lineage>
</organism>
<dbReference type="InterPro" id="IPR014729">
    <property type="entry name" value="Rossmann-like_a/b/a_fold"/>
</dbReference>
<dbReference type="InterPro" id="IPR004821">
    <property type="entry name" value="Cyt_trans-like"/>
</dbReference>
<keyword evidence="6 12" id="KW-0548">Nucleotidyltransferase</keyword>
<accession>A0A7H4N805</accession>
<keyword evidence="9" id="KW-0067">ATP-binding</keyword>
<dbReference type="NCBIfam" id="TIGR00125">
    <property type="entry name" value="cyt_tran_rel"/>
    <property type="match status" value="1"/>
</dbReference>
<dbReference type="GO" id="GO:0009231">
    <property type="term" value="P:riboflavin biosynthetic process"/>
    <property type="evidence" value="ECO:0007669"/>
    <property type="project" value="InterPro"/>
</dbReference>
<comment type="caution">
    <text evidence="12">The sequence shown here is derived from an EMBL/GenBank/DDBJ whole genome shotgun (WGS) entry which is preliminary data.</text>
</comment>
<evidence type="ECO:0000256" key="5">
    <source>
        <dbReference type="ARBA" id="ARBA00022679"/>
    </source>
</evidence>
<evidence type="ECO:0000256" key="10">
    <source>
        <dbReference type="ARBA" id="ARBA00049494"/>
    </source>
</evidence>
<keyword evidence="12" id="KW-0418">Kinase</keyword>
<evidence type="ECO:0000256" key="8">
    <source>
        <dbReference type="ARBA" id="ARBA00022827"/>
    </source>
</evidence>
<reference evidence="12 13" key="1">
    <citation type="submission" date="2018-06" db="EMBL/GenBank/DDBJ databases">
        <authorList>
            <consortium name="Pathogen Informatics"/>
            <person name="Doyle S."/>
        </authorList>
    </citation>
    <scope>NUCLEOTIDE SEQUENCE [LARGE SCALE GENOMIC DNA]</scope>
    <source>
        <strain evidence="12 13">NCTC11685</strain>
    </source>
</reference>
<keyword evidence="5 12" id="KW-0808">Transferase</keyword>